<dbReference type="Pfam" id="PF02811">
    <property type="entry name" value="PHP"/>
    <property type="match status" value="1"/>
</dbReference>
<dbReference type="HOGENOM" id="CLU_054611_2_0_9"/>
<dbReference type="Gene3D" id="3.20.20.140">
    <property type="entry name" value="Metal-dependent hydrolases"/>
    <property type="match status" value="1"/>
</dbReference>
<dbReference type="EMBL" id="CP009170">
    <property type="protein sequence ID" value="AIS53451.1"/>
    <property type="molecule type" value="Genomic_DNA"/>
</dbReference>
<evidence type="ECO:0000256" key="1">
    <source>
        <dbReference type="ARBA" id="ARBA00004970"/>
    </source>
</evidence>
<keyword evidence="5 8" id="KW-0378">Hydrolase</keyword>
<reference evidence="11" key="1">
    <citation type="journal article" date="2015" name="Genome Announc.">
        <title>Whole-Genome Sequences of 80 Environmental and Clinical Isolates of Burkholderia pseudomallei.</title>
        <authorList>
            <person name="Johnson S.L."/>
            <person name="Baker A.L."/>
            <person name="Chain P.S."/>
            <person name="Currie B.J."/>
            <person name="Daligault H.E."/>
            <person name="Davenport K.W."/>
            <person name="Davis C.B."/>
            <person name="Inglis T.J."/>
            <person name="Kaestli M."/>
            <person name="Koren S."/>
            <person name="Mayo M."/>
            <person name="Merritt A.J."/>
            <person name="Price E.P."/>
            <person name="Sarovich D.S."/>
            <person name="Warner J."/>
            <person name="Rosovitz M.J."/>
        </authorList>
    </citation>
    <scope>NUCLEOTIDE SEQUENCE [LARGE SCALE GENOMIC DNA]</scope>
    <source>
        <strain evidence="11">DSM 2030</strain>
    </source>
</reference>
<dbReference type="UniPathway" id="UPA00031">
    <property type="reaction ID" value="UER00013"/>
</dbReference>
<comment type="pathway">
    <text evidence="1 8">Amino-acid biosynthesis; L-histidine biosynthesis; L-histidine from 5-phospho-alpha-D-ribose 1-diphosphate: step 8/9.</text>
</comment>
<evidence type="ECO:0000256" key="5">
    <source>
        <dbReference type="ARBA" id="ARBA00022801"/>
    </source>
</evidence>
<dbReference type="OrthoDB" id="9775255at2"/>
<evidence type="ECO:0000259" key="9">
    <source>
        <dbReference type="Pfam" id="PF02811"/>
    </source>
</evidence>
<evidence type="ECO:0000256" key="7">
    <source>
        <dbReference type="ARBA" id="ARBA00049158"/>
    </source>
</evidence>
<dbReference type="RefSeq" id="WP_049686019.1">
    <property type="nucleotide sequence ID" value="NZ_CP009170.1"/>
</dbReference>
<evidence type="ECO:0000256" key="3">
    <source>
        <dbReference type="ARBA" id="ARBA00013085"/>
    </source>
</evidence>
<dbReference type="STRING" id="2325.TKV_c23250"/>
<dbReference type="eggNOG" id="COG1387">
    <property type="taxonomic scope" value="Bacteria"/>
</dbReference>
<sequence length="272" mass="31652">MAADYHVHIENGPYTIEWLKKFIDSGLSKGLVEIGISEHGHRFKEGYSAYKSDDFRGEWIKSYMDQSISNYVELIKEAKAMGLPVKLGIEADYFPGKEKELKEFLEPYPWDYVIGSVHWIEDWGIDLEESIEEWKRRDIDEVYLEYFNIIEKMAKTGLFDIIGHIDLVKIFGFMAKPYTFDKINRNIEEISKTGIVIEVSTAGLRKPVGEIYPSKEIMGMIKKYNIPIVVNSDAHNPYDVARDFDKAYAYVKSYGINTLYYFEGRKKLPYNI</sequence>
<evidence type="ECO:0000256" key="4">
    <source>
        <dbReference type="ARBA" id="ARBA00022605"/>
    </source>
</evidence>
<feature type="domain" description="PHP" evidence="9">
    <location>
        <begin position="4"/>
        <end position="202"/>
    </location>
</feature>
<dbReference type="GO" id="GO:0005737">
    <property type="term" value="C:cytoplasm"/>
    <property type="evidence" value="ECO:0007669"/>
    <property type="project" value="TreeGrafter"/>
</dbReference>
<dbReference type="NCBIfam" id="NF005596">
    <property type="entry name" value="PRK07328.1"/>
    <property type="match status" value="1"/>
</dbReference>
<dbReference type="EC" id="3.1.3.15" evidence="3 8"/>
<dbReference type="InterPro" id="IPR016195">
    <property type="entry name" value="Pol/histidinol_Pase-like"/>
</dbReference>
<dbReference type="Proteomes" id="UP000029669">
    <property type="component" value="Chromosome"/>
</dbReference>
<protein>
    <recommendedName>
        <fullName evidence="3 8">Histidinol-phosphatase</fullName>
        <shortName evidence="8">HolPase</shortName>
        <ecNumber evidence="3 8">3.1.3.15</ecNumber>
    </recommendedName>
</protein>
<dbReference type="KEGG" id="tki:TKV_c23250"/>
<comment type="catalytic activity">
    <reaction evidence="7 8">
        <text>L-histidinol phosphate + H2O = L-histidinol + phosphate</text>
        <dbReference type="Rhea" id="RHEA:14465"/>
        <dbReference type="ChEBI" id="CHEBI:15377"/>
        <dbReference type="ChEBI" id="CHEBI:43474"/>
        <dbReference type="ChEBI" id="CHEBI:57699"/>
        <dbReference type="ChEBI" id="CHEBI:57980"/>
        <dbReference type="EC" id="3.1.3.15"/>
    </reaction>
</comment>
<dbReference type="InterPro" id="IPR010140">
    <property type="entry name" value="Histidinol_P_phosphatase_HisJ"/>
</dbReference>
<dbReference type="PANTHER" id="PTHR21039">
    <property type="entry name" value="HISTIDINOL PHOSPHATASE-RELATED"/>
    <property type="match status" value="1"/>
</dbReference>
<evidence type="ECO:0000313" key="10">
    <source>
        <dbReference type="EMBL" id="AIS53451.1"/>
    </source>
</evidence>
<evidence type="ECO:0000256" key="8">
    <source>
        <dbReference type="RuleBase" id="RU366003"/>
    </source>
</evidence>
<dbReference type="PANTHER" id="PTHR21039:SF0">
    <property type="entry name" value="HISTIDINOL-PHOSPHATASE"/>
    <property type="match status" value="1"/>
</dbReference>
<name>A0A097AUH2_THEKI</name>
<keyword evidence="11" id="KW-1185">Reference proteome</keyword>
<dbReference type="AlphaFoldDB" id="A0A097AUH2"/>
<dbReference type="GO" id="GO:0000105">
    <property type="term" value="P:L-histidine biosynthetic process"/>
    <property type="evidence" value="ECO:0007669"/>
    <property type="project" value="UniProtKB-UniRule"/>
</dbReference>
<evidence type="ECO:0000256" key="2">
    <source>
        <dbReference type="ARBA" id="ARBA00009152"/>
    </source>
</evidence>
<evidence type="ECO:0000313" key="11">
    <source>
        <dbReference type="Proteomes" id="UP000029669"/>
    </source>
</evidence>
<dbReference type="NCBIfam" id="TIGR01856">
    <property type="entry name" value="hisJ_fam"/>
    <property type="match status" value="1"/>
</dbReference>
<keyword evidence="6 8" id="KW-0368">Histidine biosynthesis</keyword>
<dbReference type="GO" id="GO:0004401">
    <property type="term" value="F:histidinol-phosphatase activity"/>
    <property type="evidence" value="ECO:0007669"/>
    <property type="project" value="UniProtKB-UniRule"/>
</dbReference>
<comment type="similarity">
    <text evidence="2 8">Belongs to the PHP hydrolase family. HisK subfamily.</text>
</comment>
<dbReference type="InterPro" id="IPR004013">
    <property type="entry name" value="PHP_dom"/>
</dbReference>
<dbReference type="SUPFAM" id="SSF89550">
    <property type="entry name" value="PHP domain-like"/>
    <property type="match status" value="1"/>
</dbReference>
<keyword evidence="4 8" id="KW-0028">Amino-acid biosynthesis</keyword>
<organism evidence="10 11">
    <name type="scientific">Thermoanaerobacter kivui</name>
    <name type="common">Acetogenium kivui</name>
    <dbReference type="NCBI Taxonomy" id="2325"/>
    <lineage>
        <taxon>Bacteria</taxon>
        <taxon>Bacillati</taxon>
        <taxon>Bacillota</taxon>
        <taxon>Clostridia</taxon>
        <taxon>Thermoanaerobacterales</taxon>
        <taxon>Thermoanaerobacteraceae</taxon>
        <taxon>Thermoanaerobacter</taxon>
    </lineage>
</organism>
<accession>A0A097AUH2</accession>
<dbReference type="CDD" id="cd12110">
    <property type="entry name" value="PHP_HisPPase_Hisj_like"/>
    <property type="match status" value="1"/>
</dbReference>
<gene>
    <name evidence="10" type="primary">hisK</name>
    <name evidence="10" type="ORF">TKV_c23250</name>
</gene>
<proteinExistence type="inferred from homology"/>
<evidence type="ECO:0000256" key="6">
    <source>
        <dbReference type="ARBA" id="ARBA00023102"/>
    </source>
</evidence>